<evidence type="ECO:0000313" key="1">
    <source>
        <dbReference type="EMBL" id="MEZ0452954.1"/>
    </source>
</evidence>
<dbReference type="RefSeq" id="WP_138096978.1">
    <property type="nucleotide sequence ID" value="NZ_CP141191.1"/>
</dbReference>
<dbReference type="Proteomes" id="UP001566204">
    <property type="component" value="Unassembled WGS sequence"/>
</dbReference>
<name>A0A4U9VW58_9SPHI</name>
<reference evidence="2 3" key="1">
    <citation type="submission" date="2019-05" db="EMBL/GenBank/DDBJ databases">
        <authorList>
            <consortium name="Pathogen Informatics"/>
        </authorList>
    </citation>
    <scope>NUCLEOTIDE SEQUENCE [LARGE SCALE GENOMIC DNA]</scope>
    <source>
        <strain evidence="2 3">NCTC11429</strain>
    </source>
</reference>
<evidence type="ECO:0000313" key="4">
    <source>
        <dbReference type="Proteomes" id="UP001566204"/>
    </source>
</evidence>
<dbReference type="STRING" id="1123265.GCA_000686625_02421"/>
<dbReference type="AlphaFoldDB" id="A0A4U9VW58"/>
<protein>
    <submittedName>
        <fullName evidence="2">Uncharacterized protein</fullName>
    </submittedName>
</protein>
<reference evidence="1 4" key="2">
    <citation type="submission" date="2024-06" db="EMBL/GenBank/DDBJ databases">
        <title>Soil Sphingobacterium thalpophilum.</title>
        <authorList>
            <person name="Yang J."/>
            <person name="Li J."/>
        </authorList>
    </citation>
    <scope>NUCLEOTIDE SEQUENCE [LARGE SCALE GENOMIC DNA]</scope>
    <source>
        <strain evidence="1 4">22g91tb</strain>
    </source>
</reference>
<dbReference type="GeneID" id="78464789"/>
<keyword evidence="4" id="KW-1185">Reference proteome</keyword>
<proteinExistence type="predicted"/>
<dbReference type="EMBL" id="JBEOQB010000004">
    <property type="protein sequence ID" value="MEZ0452954.1"/>
    <property type="molecule type" value="Genomic_DNA"/>
</dbReference>
<evidence type="ECO:0000313" key="3">
    <source>
        <dbReference type="Proteomes" id="UP000308196"/>
    </source>
</evidence>
<sequence>MTTTALQLRLQIDQEVRNLSDHSYFLQLLTTTQSDKIADHVIAHMDKDGAPMLTDYHINNMQYDEASDTGSFRLHFLVARQFCCSDSVSCQTDYIDFKFTKSSKTIYLIGNYTYWNTQ</sequence>
<dbReference type="KEGG" id="stha:NCTC11429_04177"/>
<organism evidence="2 3">
    <name type="scientific">Sphingobacterium thalpophilum</name>
    <dbReference type="NCBI Taxonomy" id="259"/>
    <lineage>
        <taxon>Bacteria</taxon>
        <taxon>Pseudomonadati</taxon>
        <taxon>Bacteroidota</taxon>
        <taxon>Sphingobacteriia</taxon>
        <taxon>Sphingobacteriales</taxon>
        <taxon>Sphingobacteriaceae</taxon>
        <taxon>Sphingobacterium</taxon>
    </lineage>
</organism>
<evidence type="ECO:0000313" key="2">
    <source>
        <dbReference type="EMBL" id="VTR50757.1"/>
    </source>
</evidence>
<accession>A0A4U9VW58</accession>
<gene>
    <name evidence="1" type="ORF">ABTW24_15260</name>
    <name evidence="2" type="ORF">NCTC11429_04177</name>
</gene>
<dbReference type="Proteomes" id="UP000308196">
    <property type="component" value="Chromosome"/>
</dbReference>
<dbReference type="EMBL" id="LR590484">
    <property type="protein sequence ID" value="VTR50757.1"/>
    <property type="molecule type" value="Genomic_DNA"/>
</dbReference>